<dbReference type="HOGENOM" id="CLU_2877285_0_0_9"/>
<dbReference type="KEGG" id="bpb:bpr_II347"/>
<dbReference type="Proteomes" id="UP000001299">
    <property type="component" value="Plasmid pCY360"/>
</dbReference>
<reference evidence="1 2" key="1">
    <citation type="journal article" date="2010" name="PLoS ONE">
        <title>The glycobiome of the rumen bacterium Butyrivibrio proteoclasticus B316(T) highlights adaptation to a polysaccharide-rich environment.</title>
        <authorList>
            <person name="Kelly W.J."/>
            <person name="Leahy S.C."/>
            <person name="Altermann E."/>
            <person name="Yeoman C.J."/>
            <person name="Dunne J.C."/>
            <person name="Kong Z."/>
            <person name="Pacheco D.M."/>
            <person name="Li D."/>
            <person name="Noel S.J."/>
            <person name="Moon C.D."/>
            <person name="Cookson A.L."/>
            <person name="Attwood G.T."/>
        </authorList>
    </citation>
    <scope>NUCLEOTIDE SEQUENCE [LARGE SCALE GENOMIC DNA]</scope>
    <source>
        <strain evidence="2">ATCC 51982 / DSM 14932 / B316</strain>
        <plasmid evidence="2">Plasmid pCY360</plasmid>
    </source>
</reference>
<keyword evidence="1" id="KW-0614">Plasmid</keyword>
<geneLocation type="plasmid" evidence="1 2">
    <name>pCY360</name>
</geneLocation>
<evidence type="ECO:0000313" key="2">
    <source>
        <dbReference type="Proteomes" id="UP000001299"/>
    </source>
</evidence>
<protein>
    <submittedName>
        <fullName evidence="1">Uncharacterized protein</fullName>
    </submittedName>
</protein>
<dbReference type="EMBL" id="CP001812">
    <property type="protein sequence ID" value="ADL36284.1"/>
    <property type="molecule type" value="Genomic_DNA"/>
</dbReference>
<gene>
    <name evidence="1" type="ordered locus">bpr_II347</name>
</gene>
<sequence>MEGALINKAFGRRNYKRTEVYTQRFFEDTKDLILMGNLEPNYSDVHIFFNKINIGRQLDVSKS</sequence>
<organism evidence="1 2">
    <name type="scientific">Butyrivibrio proteoclasticus (strain ATCC 51982 / DSM 14932 / B316)</name>
    <name type="common">Clostridium proteoclasticum</name>
    <dbReference type="NCBI Taxonomy" id="515622"/>
    <lineage>
        <taxon>Bacteria</taxon>
        <taxon>Bacillati</taxon>
        <taxon>Bacillota</taxon>
        <taxon>Clostridia</taxon>
        <taxon>Lachnospirales</taxon>
        <taxon>Lachnospiraceae</taxon>
        <taxon>Butyrivibrio</taxon>
    </lineage>
</organism>
<name>E0S4F2_BUTPB</name>
<proteinExistence type="predicted"/>
<accession>E0S4F2</accession>
<dbReference type="AlphaFoldDB" id="E0S4F2"/>
<evidence type="ECO:0000313" key="1">
    <source>
        <dbReference type="EMBL" id="ADL36284.1"/>
    </source>
</evidence>
<keyword evidence="2" id="KW-1185">Reference proteome</keyword>
<dbReference type="RefSeq" id="WP_013282933.1">
    <property type="nucleotide sequence ID" value="NC_014389.1"/>
</dbReference>